<organism evidence="1 2">
    <name type="scientific">Endozoicomonas gorgoniicola</name>
    <dbReference type="NCBI Taxonomy" id="1234144"/>
    <lineage>
        <taxon>Bacteria</taxon>
        <taxon>Pseudomonadati</taxon>
        <taxon>Pseudomonadota</taxon>
        <taxon>Gammaproteobacteria</taxon>
        <taxon>Oceanospirillales</taxon>
        <taxon>Endozoicomonadaceae</taxon>
        <taxon>Endozoicomonas</taxon>
    </lineage>
</organism>
<sequence>MAINNDDVKLFESQRLSDEEDGGGRATGTEVIDGNINNLFQDISRIDRTIGDVALRKAYVGISTDNNDAYLGSHLILTEPPKDQNVSVLLFNTDDQTDERKNARNRIEAYVVPGTSASFELLGNQTEGQRSIVGIQREESRLPEVGEVYRLYDPIEKKEQYVRLTKVESRIEVFTYQYGDSTFMDFERRRIDMEISAALSFTFPGGVPTPGGTQIFRHGEHLALVEKTQVQGTQIADASRYYGIKPASATISKGDLSVRVESLYAPLVPSARVESPVVDQYGGYTAKRMVATAAVVRNVSPKFVHLTGSQSRAFLQTGALPGTITLTMDGGTFVDNQKGQLVNSSGTNNFSSLTIDYENGEINAYRNSGQYTSTASATYQPAAAVVGSAISGTEDVSSQNRGFNYTFNFAEAKPRPGTLVISYMALGKWQDVSDPGNGQMDGSGKGNIDFSTGSVAVTLDAVPDPDSKLVFSYITQGDEEITRRTGSLPVERFAFRHTTEKPGIKPGSVTIRYLASGENKTLTDQGNGLLNGDGSGSVYYASGELGFVLNAIPDNGTEIEIEYKEGAVAGGQVDVSVDSAGLMTGTISGAPLLPGSVQVQFAVERESVSHNNSASAFTQYSSTYNRNKIFNDNGNGGWQSGTGSIDYQTGEFTIQATENYSIRKYNAYSWTGTARTYYRLQSANVTKTEVFPGSTVTSKAQGNSLSHLPNTETLGSPELTIDLLPLIDEPLLPGSLIFDWNGESYFDRDGLLYKNISTETNAGTQVGTIDYTGGVATLAVYPSGTVSTATLTAAATFSADFKTNSVAFRTAGAPVRAGSLQLTAVRASNADIITATADFNGNINTSEVQGKFDATTGWCEVFFTDGNSPDNEPIQIIPQSVRYNCVIETSLPMDADLIGLDPVRLPADGRVPIYRPGDIVVISHKKETDAGTPTAGQTVTLTRDHQAEIVVEDSAGKLLDPAQYTADKPAGQLTFADPLLLQDAGGESLTAPFKITDRVEHMSVVSDAQINGELSIIAPVPWDLPAGETTISSAVVYGDLQARVHNFFSQKVWDSGNPNWTDERNEDNTTAKYNTINYPIQVANKGAIYGKWAIIFTTGTAFKVVEEKLGIIDTGTTGTNTAPVNPETGTPYFSILADGWGVGWSPGNVVRFNTDGCLAPVWICRTVLSGQGTESDDKFTLQIRGDAMQTDGGYLLRLGGCRGSTVYLQWNHFKHHGNF</sequence>
<gene>
    <name evidence="1" type="ORF">NX722_04025</name>
</gene>
<accession>A0ABT3MR37</accession>
<evidence type="ECO:0000313" key="2">
    <source>
        <dbReference type="Proteomes" id="UP001209854"/>
    </source>
</evidence>
<evidence type="ECO:0008006" key="3">
    <source>
        <dbReference type="Google" id="ProtNLM"/>
    </source>
</evidence>
<evidence type="ECO:0000313" key="1">
    <source>
        <dbReference type="EMBL" id="MCW7551820.1"/>
    </source>
</evidence>
<keyword evidence="2" id="KW-1185">Reference proteome</keyword>
<reference evidence="1 2" key="1">
    <citation type="submission" date="2022-10" db="EMBL/GenBank/DDBJ databases">
        <title>High-quality genome sequences of two octocoral-associated bacteria, Endozoicomonas euniceicola EF212 and Endozoicomonas gorgoniicola PS125.</title>
        <authorList>
            <person name="Chiou Y.-J."/>
            <person name="Chen Y.-H."/>
        </authorList>
    </citation>
    <scope>NUCLEOTIDE SEQUENCE [LARGE SCALE GENOMIC DNA]</scope>
    <source>
        <strain evidence="1 2">PS125</strain>
    </source>
</reference>
<proteinExistence type="predicted"/>
<dbReference type="Proteomes" id="UP001209854">
    <property type="component" value="Unassembled WGS sequence"/>
</dbReference>
<dbReference type="EMBL" id="JAPFCC010000001">
    <property type="protein sequence ID" value="MCW7551820.1"/>
    <property type="molecule type" value="Genomic_DNA"/>
</dbReference>
<dbReference type="RefSeq" id="WP_262566818.1">
    <property type="nucleotide sequence ID" value="NZ_JAPFCC010000001.1"/>
</dbReference>
<comment type="caution">
    <text evidence="1">The sequence shown here is derived from an EMBL/GenBank/DDBJ whole genome shotgun (WGS) entry which is preliminary data.</text>
</comment>
<name>A0ABT3MR37_9GAMM</name>
<protein>
    <recommendedName>
        <fullName evidence="3">DUF4815 domain-containing protein</fullName>
    </recommendedName>
</protein>